<feature type="transmembrane region" description="Helical" evidence="6">
    <location>
        <begin position="313"/>
        <end position="334"/>
    </location>
</feature>
<feature type="transmembrane region" description="Helical" evidence="6">
    <location>
        <begin position="341"/>
        <end position="359"/>
    </location>
</feature>
<dbReference type="EMBL" id="QHBU01000070">
    <property type="protein sequence ID" value="PZR82499.1"/>
    <property type="molecule type" value="Genomic_DNA"/>
</dbReference>
<feature type="transmembrane region" description="Helical" evidence="6">
    <location>
        <begin position="408"/>
        <end position="430"/>
    </location>
</feature>
<accession>A0A934MYI9</accession>
<gene>
    <name evidence="10" type="ORF">DLM65_03650</name>
    <name evidence="9" type="ORF">JF886_01935</name>
</gene>
<evidence type="ECO:0000313" key="10">
    <source>
        <dbReference type="EMBL" id="PZR82499.1"/>
    </source>
</evidence>
<dbReference type="InterPro" id="IPR001516">
    <property type="entry name" value="Proton_antipo_N"/>
</dbReference>
<feature type="transmembrane region" description="Helical" evidence="6">
    <location>
        <begin position="552"/>
        <end position="572"/>
    </location>
</feature>
<sequence>MAIILNLTWAVVLLPLVGVAVSFLAESPRRAAQAGVALTSLALALSLVVLVFRLTHVIPVYENTQTFWDLQTTSPTGIGPPTVPADFGVFWGIRVDPLSVTFMFAVLFLSVITQVHALVSMRGDDGFRRFFWVMGLLTFGVLALVSSPNLFQFWLGWEVAGVAAWMLAAHHWQRPASAAAATRTFVVLRSADLALLLGLVMSFAKFGTSIGQRTPTNGQLSNDPFSFSQLALQWHIGRLGAVAGVGARTLVVLAVLFVVAASIRATIGPMHLWLSGALDAPVPGLALIAVSALIPAGLLLARVYPLLLEAPHLLTAVAVVGAIAAVAGAVLALAQRDVFRIGLFAVSSQAGLMLAAFGVGGYSAALFLLFTGSFLAVAYFLTAGNLSRGFRSHELRDCGGGRQRMPRTTLALGGWALGISGLTLNTYSVLSSALRGALPGGGHASSVVRVIVAAAVLVTIVLTAVYAFRVYFVAATGEATRRRGFDVSRLREVDARLRRTVLVALAGGAAATLAGLPGIGPFTVGSGAVTGLSFTRFVFYGRVREDLPFDTVALALAAVLAVVGAAAAWWLFSADRRRRPAPARDHLAWASTALAGPTPAERVAALLPRGFVAAGRALDTLDVQLLEPIPTAMGESVGTLSEALSRLRSARVGLSMAAALVVVAILLAASVLAVTGHFPVTIQ</sequence>
<comment type="subcellular location">
    <subcellularLocation>
        <location evidence="1">Endomembrane system</location>
        <topology evidence="1">Multi-pass membrane protein</topology>
    </subcellularLocation>
    <subcellularLocation>
        <location evidence="5">Membrane</location>
        <topology evidence="5">Multi-pass membrane protein</topology>
    </subcellularLocation>
</comment>
<evidence type="ECO:0000256" key="6">
    <source>
        <dbReference type="SAM" id="Phobius"/>
    </source>
</evidence>
<dbReference type="GO" id="GO:0015990">
    <property type="term" value="P:electron transport coupled proton transport"/>
    <property type="evidence" value="ECO:0007669"/>
    <property type="project" value="TreeGrafter"/>
</dbReference>
<dbReference type="GO" id="GO:0012505">
    <property type="term" value="C:endomembrane system"/>
    <property type="evidence" value="ECO:0007669"/>
    <property type="project" value="UniProtKB-SubCell"/>
</dbReference>
<evidence type="ECO:0000313" key="9">
    <source>
        <dbReference type="EMBL" id="MBJ7593615.1"/>
    </source>
</evidence>
<dbReference type="InterPro" id="IPR001750">
    <property type="entry name" value="ND/Mrp_TM"/>
</dbReference>
<feature type="transmembrane region" description="Helical" evidence="6">
    <location>
        <begin position="654"/>
        <end position="678"/>
    </location>
</feature>
<dbReference type="PANTHER" id="PTHR42829">
    <property type="entry name" value="NADH-UBIQUINONE OXIDOREDUCTASE CHAIN 5"/>
    <property type="match status" value="1"/>
</dbReference>
<proteinExistence type="predicted"/>
<dbReference type="GO" id="GO:0008137">
    <property type="term" value="F:NADH dehydrogenase (ubiquinone) activity"/>
    <property type="evidence" value="ECO:0007669"/>
    <property type="project" value="InterPro"/>
</dbReference>
<dbReference type="EMBL" id="JAEKNS010000029">
    <property type="protein sequence ID" value="MBJ7593615.1"/>
    <property type="molecule type" value="Genomic_DNA"/>
</dbReference>
<feature type="transmembrane region" description="Helical" evidence="6">
    <location>
        <begin position="153"/>
        <end position="172"/>
    </location>
</feature>
<reference evidence="10 11" key="1">
    <citation type="journal article" date="2017" name="Nature">
        <title>Atmospheric trace gases support primary production in Antarctic desert surface soil.</title>
        <authorList>
            <person name="Ji M."/>
            <person name="Greening C."/>
            <person name="Vanwonterghem I."/>
            <person name="Carere C.R."/>
            <person name="Bay S.K."/>
            <person name="Steen J.A."/>
            <person name="Montgomery K."/>
            <person name="Lines T."/>
            <person name="Beardall J."/>
            <person name="van Dorst J."/>
            <person name="Snape I."/>
            <person name="Stott M.B."/>
            <person name="Hugenholtz P."/>
            <person name="Ferrari B.C."/>
        </authorList>
    </citation>
    <scope>NUCLEOTIDE SEQUENCE [LARGE SCALE GENOMIC DNA]</scope>
    <source>
        <strain evidence="10">RRmetagenome_bin12</strain>
    </source>
</reference>
<evidence type="ECO:0000256" key="4">
    <source>
        <dbReference type="ARBA" id="ARBA00023136"/>
    </source>
</evidence>
<dbReference type="GO" id="GO:0016020">
    <property type="term" value="C:membrane"/>
    <property type="evidence" value="ECO:0007669"/>
    <property type="project" value="UniProtKB-SubCell"/>
</dbReference>
<evidence type="ECO:0000313" key="12">
    <source>
        <dbReference type="Proteomes" id="UP000606991"/>
    </source>
</evidence>
<feature type="transmembrane region" description="Helical" evidence="6">
    <location>
        <begin position="6"/>
        <end position="25"/>
    </location>
</feature>
<evidence type="ECO:0000256" key="1">
    <source>
        <dbReference type="ARBA" id="ARBA00004127"/>
    </source>
</evidence>
<reference evidence="9 12" key="3">
    <citation type="submission" date="2020-10" db="EMBL/GenBank/DDBJ databases">
        <title>Ca. Dormibacterota MAGs.</title>
        <authorList>
            <person name="Montgomery K."/>
        </authorList>
    </citation>
    <scope>NUCLEOTIDE SEQUENCE [LARGE SCALE GENOMIC DNA]</scope>
    <source>
        <strain evidence="9">SC8812_S17_18</strain>
    </source>
</reference>
<feature type="transmembrane region" description="Helical" evidence="6">
    <location>
        <begin position="98"/>
        <end position="118"/>
    </location>
</feature>
<evidence type="ECO:0008006" key="13">
    <source>
        <dbReference type="Google" id="ProtNLM"/>
    </source>
</evidence>
<keyword evidence="2 5" id="KW-0812">Transmembrane</keyword>
<evidence type="ECO:0000313" key="11">
    <source>
        <dbReference type="Proteomes" id="UP000248724"/>
    </source>
</evidence>
<dbReference type="GO" id="GO:0003954">
    <property type="term" value="F:NADH dehydrogenase activity"/>
    <property type="evidence" value="ECO:0007669"/>
    <property type="project" value="TreeGrafter"/>
</dbReference>
<comment type="caution">
    <text evidence="10">The sequence shown here is derived from an EMBL/GenBank/DDBJ whole genome shotgun (WGS) entry which is preliminary data.</text>
</comment>
<feature type="transmembrane region" description="Helical" evidence="6">
    <location>
        <begin position="284"/>
        <end position="307"/>
    </location>
</feature>
<feature type="transmembrane region" description="Helical" evidence="6">
    <location>
        <begin position="37"/>
        <end position="58"/>
    </location>
</feature>
<dbReference type="Proteomes" id="UP000606991">
    <property type="component" value="Unassembled WGS sequence"/>
</dbReference>
<feature type="domain" description="NADH-Ubiquinone oxidoreductase (complex I) chain 5 N-terminal" evidence="8">
    <location>
        <begin position="86"/>
        <end position="131"/>
    </location>
</feature>
<evidence type="ECO:0000256" key="2">
    <source>
        <dbReference type="ARBA" id="ARBA00022692"/>
    </source>
</evidence>
<feature type="transmembrane region" description="Helical" evidence="6">
    <location>
        <begin position="450"/>
        <end position="474"/>
    </location>
</feature>
<feature type="transmembrane region" description="Helical" evidence="6">
    <location>
        <begin position="365"/>
        <end position="387"/>
    </location>
</feature>
<organism evidence="10 11">
    <name type="scientific">Candidatus Aeolococcus gillhamiae</name>
    <dbReference type="NCBI Taxonomy" id="3127015"/>
    <lineage>
        <taxon>Bacteria</taxon>
        <taxon>Bacillati</taxon>
        <taxon>Candidatus Dormiibacterota</taxon>
        <taxon>Candidatus Dormibacteria</taxon>
        <taxon>Candidatus Aeolococcales</taxon>
        <taxon>Candidatus Aeolococcaceae</taxon>
        <taxon>Candidatus Aeolococcus</taxon>
    </lineage>
</organism>
<evidence type="ECO:0000256" key="5">
    <source>
        <dbReference type="RuleBase" id="RU000320"/>
    </source>
</evidence>
<dbReference type="GO" id="GO:0042773">
    <property type="term" value="P:ATP synthesis coupled electron transport"/>
    <property type="evidence" value="ECO:0007669"/>
    <property type="project" value="InterPro"/>
</dbReference>
<feature type="domain" description="NADH:quinone oxidoreductase/Mrp antiporter transmembrane" evidence="7">
    <location>
        <begin position="147"/>
        <end position="422"/>
    </location>
</feature>
<dbReference type="InterPro" id="IPR003945">
    <property type="entry name" value="NU5C-like"/>
</dbReference>
<dbReference type="Pfam" id="PF00662">
    <property type="entry name" value="Proton_antipo_N"/>
    <property type="match status" value="1"/>
</dbReference>
<evidence type="ECO:0000259" key="7">
    <source>
        <dbReference type="Pfam" id="PF00361"/>
    </source>
</evidence>
<feature type="transmembrane region" description="Helical" evidence="6">
    <location>
        <begin position="130"/>
        <end position="147"/>
    </location>
</feature>
<dbReference type="Proteomes" id="UP000248724">
    <property type="component" value="Unassembled WGS sequence"/>
</dbReference>
<evidence type="ECO:0000259" key="8">
    <source>
        <dbReference type="Pfam" id="PF00662"/>
    </source>
</evidence>
<protein>
    <recommendedName>
        <fullName evidence="13">NADH:quinone oxidoreductase/Mrp antiporter membrane subunit domain-containing protein</fullName>
    </recommendedName>
</protein>
<reference evidence="10" key="2">
    <citation type="submission" date="2018-05" db="EMBL/GenBank/DDBJ databases">
        <authorList>
            <person name="Ferrari B."/>
        </authorList>
    </citation>
    <scope>NUCLEOTIDE SEQUENCE</scope>
    <source>
        <strain evidence="10">RRmetagenome_bin12</strain>
    </source>
</reference>
<dbReference type="PANTHER" id="PTHR42829:SF2">
    <property type="entry name" value="NADH-UBIQUINONE OXIDOREDUCTASE CHAIN 5"/>
    <property type="match status" value="1"/>
</dbReference>
<feature type="transmembrane region" description="Helical" evidence="6">
    <location>
        <begin position="501"/>
        <end position="524"/>
    </location>
</feature>
<keyword evidence="4 6" id="KW-0472">Membrane</keyword>
<dbReference type="Pfam" id="PF00361">
    <property type="entry name" value="Proton_antipo_M"/>
    <property type="match status" value="1"/>
</dbReference>
<accession>A0A2W5ZAR9</accession>
<dbReference type="AlphaFoldDB" id="A0A2W5ZAR9"/>
<name>A0A2W5ZAR9_9BACT</name>
<feature type="transmembrane region" description="Helical" evidence="6">
    <location>
        <begin position="184"/>
        <end position="204"/>
    </location>
</feature>
<feature type="transmembrane region" description="Helical" evidence="6">
    <location>
        <begin position="239"/>
        <end position="263"/>
    </location>
</feature>
<dbReference type="PRINTS" id="PR01434">
    <property type="entry name" value="NADHDHGNASE5"/>
</dbReference>
<keyword evidence="3 6" id="KW-1133">Transmembrane helix</keyword>
<evidence type="ECO:0000256" key="3">
    <source>
        <dbReference type="ARBA" id="ARBA00022989"/>
    </source>
</evidence>
<dbReference type="RefSeq" id="WP_337309058.1">
    <property type="nucleotide sequence ID" value="NZ_JAEKNS010000029.1"/>
</dbReference>